<dbReference type="InterPro" id="IPR018762">
    <property type="entry name" value="ChpT_C"/>
</dbReference>
<dbReference type="Gene3D" id="3.30.565.10">
    <property type="entry name" value="Histidine kinase-like ATPase, C-terminal domain"/>
    <property type="match status" value="1"/>
</dbReference>
<dbReference type="GO" id="GO:0016740">
    <property type="term" value="F:transferase activity"/>
    <property type="evidence" value="ECO:0007669"/>
    <property type="project" value="UniProtKB-KW"/>
</dbReference>
<reference evidence="2 3" key="1">
    <citation type="submission" date="2019-06" db="EMBL/GenBank/DDBJ databases">
        <authorList>
            <person name="Jiang L."/>
        </authorList>
    </citation>
    <scope>NUCLEOTIDE SEQUENCE [LARGE SCALE GENOMIC DNA]</scope>
    <source>
        <strain evidence="2 3">YIM 48858</strain>
    </source>
</reference>
<evidence type="ECO:0000313" key="2">
    <source>
        <dbReference type="EMBL" id="TNC72000.1"/>
    </source>
</evidence>
<protein>
    <submittedName>
        <fullName evidence="2">Histidine phosphotransferase</fullName>
    </submittedName>
</protein>
<feature type="domain" description="Histidine phosphotransferase ChpT C-terminal" evidence="1">
    <location>
        <begin position="96"/>
        <end position="207"/>
    </location>
</feature>
<dbReference type="EMBL" id="VDFV01000010">
    <property type="protein sequence ID" value="TNC72000.1"/>
    <property type="molecule type" value="Genomic_DNA"/>
</dbReference>
<dbReference type="Proteomes" id="UP000305709">
    <property type="component" value="Unassembled WGS sequence"/>
</dbReference>
<dbReference type="OrthoDB" id="9803702at2"/>
<name>A0A5C4NDP0_9RHOB</name>
<comment type="caution">
    <text evidence="2">The sequence shown here is derived from an EMBL/GenBank/DDBJ whole genome shotgun (WGS) entry which is preliminary data.</text>
</comment>
<evidence type="ECO:0000259" key="1">
    <source>
        <dbReference type="Pfam" id="PF10090"/>
    </source>
</evidence>
<accession>A0A5C4NDP0</accession>
<dbReference type="Pfam" id="PF10090">
    <property type="entry name" value="HPTransfase"/>
    <property type="match status" value="1"/>
</dbReference>
<keyword evidence="2" id="KW-0808">Transferase</keyword>
<keyword evidence="3" id="KW-1185">Reference proteome</keyword>
<sequence>MTEVHSIADDLLATDRPAGASDPAIALAATIVSRICHDLVSPLGALANGVELLALSGEEPSPEMQLIAQSVESANARVRFFRLAYGACSDQVVGRSELSRLLASMSRSGRIAYDWPLTVEQPRRIVQVMFLVFQCLESALPAGGRIVVRPRGSRWEVTADGPRLRLNPTAWDCLGLPRTPPPAGPSLVQFGLLATALADSRRQIEFDFGPDRIVARF</sequence>
<dbReference type="AlphaFoldDB" id="A0A5C4NDP0"/>
<proteinExistence type="predicted"/>
<dbReference type="RefSeq" id="WP_139081430.1">
    <property type="nucleotide sequence ID" value="NZ_VDFV01000010.1"/>
</dbReference>
<dbReference type="Gene3D" id="1.10.287.130">
    <property type="match status" value="1"/>
</dbReference>
<evidence type="ECO:0000313" key="3">
    <source>
        <dbReference type="Proteomes" id="UP000305709"/>
    </source>
</evidence>
<gene>
    <name evidence="2" type="ORF">FHG71_09710</name>
</gene>
<dbReference type="InterPro" id="IPR036890">
    <property type="entry name" value="HATPase_C_sf"/>
</dbReference>
<organism evidence="2 3">
    <name type="scientific">Rubellimicrobium roseum</name>
    <dbReference type="NCBI Taxonomy" id="687525"/>
    <lineage>
        <taxon>Bacteria</taxon>
        <taxon>Pseudomonadati</taxon>
        <taxon>Pseudomonadota</taxon>
        <taxon>Alphaproteobacteria</taxon>
        <taxon>Rhodobacterales</taxon>
        <taxon>Roseobacteraceae</taxon>
        <taxon>Rubellimicrobium</taxon>
    </lineage>
</organism>